<dbReference type="EMBL" id="BAAAZC010000025">
    <property type="protein sequence ID" value="GAA3980190.1"/>
    <property type="molecule type" value="Genomic_DNA"/>
</dbReference>
<protein>
    <submittedName>
        <fullName evidence="7">RNA polymerase sigma-70 factor</fullName>
    </submittedName>
</protein>
<evidence type="ECO:0000313" key="8">
    <source>
        <dbReference type="Proteomes" id="UP001500742"/>
    </source>
</evidence>
<dbReference type="Proteomes" id="UP001500742">
    <property type="component" value="Unassembled WGS sequence"/>
</dbReference>
<evidence type="ECO:0000259" key="5">
    <source>
        <dbReference type="Pfam" id="PF04542"/>
    </source>
</evidence>
<proteinExistence type="inferred from homology"/>
<dbReference type="Gene3D" id="1.10.1740.10">
    <property type="match status" value="1"/>
</dbReference>
<dbReference type="InterPro" id="IPR007627">
    <property type="entry name" value="RNA_pol_sigma70_r2"/>
</dbReference>
<reference evidence="8" key="1">
    <citation type="journal article" date="2019" name="Int. J. Syst. Evol. Microbiol.">
        <title>The Global Catalogue of Microorganisms (GCM) 10K type strain sequencing project: providing services to taxonomists for standard genome sequencing and annotation.</title>
        <authorList>
            <consortium name="The Broad Institute Genomics Platform"/>
            <consortium name="The Broad Institute Genome Sequencing Center for Infectious Disease"/>
            <person name="Wu L."/>
            <person name="Ma J."/>
        </authorList>
    </citation>
    <scope>NUCLEOTIDE SEQUENCE [LARGE SCALE GENOMIC DNA]</scope>
    <source>
        <strain evidence="8">JCM 16601</strain>
    </source>
</reference>
<dbReference type="SUPFAM" id="SSF88946">
    <property type="entry name" value="Sigma2 domain of RNA polymerase sigma factors"/>
    <property type="match status" value="1"/>
</dbReference>
<dbReference type="Gene3D" id="1.10.10.10">
    <property type="entry name" value="Winged helix-like DNA-binding domain superfamily/Winged helix DNA-binding domain"/>
    <property type="match status" value="1"/>
</dbReference>
<dbReference type="InterPro" id="IPR013249">
    <property type="entry name" value="RNA_pol_sigma70_r4_t2"/>
</dbReference>
<dbReference type="InterPro" id="IPR013324">
    <property type="entry name" value="RNA_pol_sigma_r3/r4-like"/>
</dbReference>
<dbReference type="PANTHER" id="PTHR43133">
    <property type="entry name" value="RNA POLYMERASE ECF-TYPE SIGMA FACTO"/>
    <property type="match status" value="1"/>
</dbReference>
<dbReference type="NCBIfam" id="TIGR02985">
    <property type="entry name" value="Sig70_bacteroi1"/>
    <property type="match status" value="1"/>
</dbReference>
<name>A0ABP7QCE6_9SPHI</name>
<dbReference type="InterPro" id="IPR036388">
    <property type="entry name" value="WH-like_DNA-bd_sf"/>
</dbReference>
<dbReference type="InterPro" id="IPR014284">
    <property type="entry name" value="RNA_pol_sigma-70_dom"/>
</dbReference>
<dbReference type="PANTHER" id="PTHR43133:SF46">
    <property type="entry name" value="RNA POLYMERASE SIGMA-70 FACTOR ECF SUBFAMILY"/>
    <property type="match status" value="1"/>
</dbReference>
<comment type="caution">
    <text evidence="7">The sequence shown here is derived from an EMBL/GenBank/DDBJ whole genome shotgun (WGS) entry which is preliminary data.</text>
</comment>
<comment type="similarity">
    <text evidence="1">Belongs to the sigma-70 factor family. ECF subfamily.</text>
</comment>
<feature type="domain" description="RNA polymerase sigma-70 region 2" evidence="5">
    <location>
        <begin position="36"/>
        <end position="104"/>
    </location>
</feature>
<sequence>MTYSVNMPVLNLQNQYTDQQLLDRIRHDDRAASTELYNRYWDKTFAVALHRLGDEHEAEEVVQEVFLSIWQRRANIELTHAVATYLSVAVKYKVINHLAKQHRRQQHIDELSVNATDTEDTTANWLAEKELRKLLDQSINQLPEKCRIVFLLSRDENKTYAEIAAELNISQKTVEAHMSKALTTLRATMGVSGCVLILLCTNADYFL</sequence>
<dbReference type="Pfam" id="PF08281">
    <property type="entry name" value="Sigma70_r4_2"/>
    <property type="match status" value="1"/>
</dbReference>
<evidence type="ECO:0000256" key="4">
    <source>
        <dbReference type="ARBA" id="ARBA00023163"/>
    </source>
</evidence>
<evidence type="ECO:0000256" key="1">
    <source>
        <dbReference type="ARBA" id="ARBA00010641"/>
    </source>
</evidence>
<dbReference type="NCBIfam" id="TIGR02937">
    <property type="entry name" value="sigma70-ECF"/>
    <property type="match status" value="1"/>
</dbReference>
<dbReference type="InterPro" id="IPR039425">
    <property type="entry name" value="RNA_pol_sigma-70-like"/>
</dbReference>
<evidence type="ECO:0000259" key="6">
    <source>
        <dbReference type="Pfam" id="PF08281"/>
    </source>
</evidence>
<dbReference type="Pfam" id="PF04542">
    <property type="entry name" value="Sigma70_r2"/>
    <property type="match status" value="1"/>
</dbReference>
<evidence type="ECO:0000256" key="3">
    <source>
        <dbReference type="ARBA" id="ARBA00023082"/>
    </source>
</evidence>
<accession>A0ABP7QCE6</accession>
<evidence type="ECO:0000313" key="7">
    <source>
        <dbReference type="EMBL" id="GAA3980190.1"/>
    </source>
</evidence>
<dbReference type="InterPro" id="IPR013325">
    <property type="entry name" value="RNA_pol_sigma_r2"/>
</dbReference>
<keyword evidence="8" id="KW-1185">Reference proteome</keyword>
<dbReference type="SUPFAM" id="SSF88659">
    <property type="entry name" value="Sigma3 and sigma4 domains of RNA polymerase sigma factors"/>
    <property type="match status" value="1"/>
</dbReference>
<gene>
    <name evidence="7" type="ORF">GCM10022210_34240</name>
</gene>
<keyword evidence="3" id="KW-0731">Sigma factor</keyword>
<keyword evidence="2" id="KW-0805">Transcription regulation</keyword>
<feature type="domain" description="RNA polymerase sigma factor 70 region 4 type 2" evidence="6">
    <location>
        <begin position="134"/>
        <end position="185"/>
    </location>
</feature>
<keyword evidence="4" id="KW-0804">Transcription</keyword>
<dbReference type="InterPro" id="IPR014327">
    <property type="entry name" value="RNA_pol_sigma70_bacteroid"/>
</dbReference>
<dbReference type="CDD" id="cd06171">
    <property type="entry name" value="Sigma70_r4"/>
    <property type="match status" value="1"/>
</dbReference>
<evidence type="ECO:0000256" key="2">
    <source>
        <dbReference type="ARBA" id="ARBA00023015"/>
    </source>
</evidence>
<organism evidence="7 8">
    <name type="scientific">Mucilaginibacter dorajii</name>
    <dbReference type="NCBI Taxonomy" id="692994"/>
    <lineage>
        <taxon>Bacteria</taxon>
        <taxon>Pseudomonadati</taxon>
        <taxon>Bacteroidota</taxon>
        <taxon>Sphingobacteriia</taxon>
        <taxon>Sphingobacteriales</taxon>
        <taxon>Sphingobacteriaceae</taxon>
        <taxon>Mucilaginibacter</taxon>
    </lineage>
</organism>
<dbReference type="RefSeq" id="WP_259088298.1">
    <property type="nucleotide sequence ID" value="NZ_BAAAZC010000025.1"/>
</dbReference>